<dbReference type="RefSeq" id="XP_053069345.1">
    <property type="nucleotide sequence ID" value="XM_053213370.1"/>
</dbReference>
<feature type="compositionally biased region" description="Acidic residues" evidence="7">
    <location>
        <begin position="549"/>
        <end position="563"/>
    </location>
</feature>
<proteinExistence type="inferred from homology"/>
<dbReference type="InterPro" id="IPR019366">
    <property type="entry name" value="Clusterin-associated_protein-1"/>
</dbReference>
<organism evidence="9 10">
    <name type="scientific">Acinonyx jubatus</name>
    <name type="common">Cheetah</name>
    <dbReference type="NCBI Taxonomy" id="32536"/>
    <lineage>
        <taxon>Eukaryota</taxon>
        <taxon>Metazoa</taxon>
        <taxon>Chordata</taxon>
        <taxon>Craniata</taxon>
        <taxon>Vertebrata</taxon>
        <taxon>Euteleostomi</taxon>
        <taxon>Mammalia</taxon>
        <taxon>Eutheria</taxon>
        <taxon>Laurasiatheria</taxon>
        <taxon>Carnivora</taxon>
        <taxon>Feliformia</taxon>
        <taxon>Felidae</taxon>
        <taxon>Felinae</taxon>
        <taxon>Acinonyx</taxon>
    </lineage>
</organism>
<dbReference type="InterPro" id="IPR016181">
    <property type="entry name" value="Acyl_CoA_acyltransferase"/>
</dbReference>
<evidence type="ECO:0000313" key="9">
    <source>
        <dbReference type="Proteomes" id="UP001652583"/>
    </source>
</evidence>
<keyword evidence="6" id="KW-0966">Cell projection</keyword>
<accession>A0ABM3PCE1</accession>
<dbReference type="SUPFAM" id="SSF55729">
    <property type="entry name" value="Acyl-CoA N-acyltransferases (Nat)"/>
    <property type="match status" value="1"/>
</dbReference>
<keyword evidence="9" id="KW-1185">Reference proteome</keyword>
<feature type="domain" description="N-acetyltransferase" evidence="8">
    <location>
        <begin position="28"/>
        <end position="116"/>
    </location>
</feature>
<evidence type="ECO:0000259" key="8">
    <source>
        <dbReference type="Pfam" id="PF00583"/>
    </source>
</evidence>
<dbReference type="GeneID" id="106978799"/>
<evidence type="ECO:0000256" key="6">
    <source>
        <dbReference type="ARBA" id="ARBA00023273"/>
    </source>
</evidence>
<keyword evidence="4" id="KW-0175">Coiled coil</keyword>
<dbReference type="PANTHER" id="PTHR21547:SF0">
    <property type="entry name" value="CLUSTERIN-ASSOCIATED PROTEIN 1"/>
    <property type="match status" value="1"/>
</dbReference>
<evidence type="ECO:0000256" key="1">
    <source>
        <dbReference type="ARBA" id="ARBA00004138"/>
    </source>
</evidence>
<dbReference type="PANTHER" id="PTHR21547">
    <property type="entry name" value="CLUSTERIN ASSOCIATED PROTEIN 1"/>
    <property type="match status" value="1"/>
</dbReference>
<evidence type="ECO:0000256" key="3">
    <source>
        <dbReference type="ARBA" id="ARBA00022794"/>
    </source>
</evidence>
<comment type="similarity">
    <text evidence="2">Belongs to the CLUAP1 family.</text>
</comment>
<evidence type="ECO:0000256" key="7">
    <source>
        <dbReference type="SAM" id="MobiDB-lite"/>
    </source>
</evidence>
<evidence type="ECO:0000256" key="2">
    <source>
        <dbReference type="ARBA" id="ARBA00008340"/>
    </source>
</evidence>
<sequence length="666" mass="74787">MTEVVPSSALSEVSLRLLCHDDIDTVKHLCGDWFPIEYPDSWYRDITSNKKFFSLAATYRGAIVGMIVAEIKSRTKIHKEDGDILASNFSVDTQVAYILSLGVVKEFRKHGIGSTARPTACSAASCRGPASPPRVASSIAGPCDAGWAASARPHPSAPRRTRLLGRPTSVLCNRAGGRSPGPSACPSCRPGATRARSRASWGMPGLGQAFPVLLSFLVTCGNHRLCLCPGPAPISVHRPRWPDFTEMMRALGYPRHISMENFRTPNFGLVSEVLLWLVKRYEPHTDIPSDVETEQDRVFFIKAIAQFMATKAHIKLNTKKLYQADGYAVKELLKVTSVLYNAMKTKGLEGSKIGEEDVSKFKFDLGSKIADLKAARQLASEITSRGASLYDLLGKEVELRELRTEAIARPLEINETEKVMRIAIKDILAQVQKTKDLLNNVASDEANLEAKIEKRKLELERNRKRLQTLQSVRPAFMDEYEKIEEELQKQYDIYLEKFRNLAYLEQQLEDHHRMEQERFEEAENTLRLMQNKLKEEEKRLLKTEGHDDSDIDIQEEDESDSELEERRLSKPRTAMEVLMQGRPSKLIVGTMQGGDSDDDTEAAPALLGQCRTSSSKKQEDSEDSEIDMEGDEEDDDLEDESVAVSPAKPSRRVRKPEPLDESDNDF</sequence>
<feature type="compositionally biased region" description="Acidic residues" evidence="7">
    <location>
        <begin position="620"/>
        <end position="641"/>
    </location>
</feature>
<name>A0ABM3PCE1_ACIJB</name>
<keyword evidence="3" id="KW-0970">Cilium biogenesis/degradation</keyword>
<dbReference type="InterPro" id="IPR000182">
    <property type="entry name" value="GNAT_dom"/>
</dbReference>
<dbReference type="Proteomes" id="UP001652583">
    <property type="component" value="Chromosome E3"/>
</dbReference>
<feature type="region of interest" description="Disordered" evidence="7">
    <location>
        <begin position="541"/>
        <end position="666"/>
    </location>
</feature>
<protein>
    <submittedName>
        <fullName evidence="10">Clusterin-associated protein 1 isoform X5</fullName>
    </submittedName>
</protein>
<evidence type="ECO:0000256" key="4">
    <source>
        <dbReference type="ARBA" id="ARBA00023054"/>
    </source>
</evidence>
<evidence type="ECO:0000313" key="10">
    <source>
        <dbReference type="RefSeq" id="XP_053069345.1"/>
    </source>
</evidence>
<reference evidence="10" key="1">
    <citation type="submission" date="2025-08" db="UniProtKB">
        <authorList>
            <consortium name="RefSeq"/>
        </authorList>
    </citation>
    <scope>IDENTIFICATION</scope>
    <source>
        <tissue evidence="10">Blood</tissue>
    </source>
</reference>
<gene>
    <name evidence="10" type="primary">CLUAP1</name>
</gene>
<dbReference type="Gene3D" id="3.40.630.30">
    <property type="match status" value="1"/>
</dbReference>
<evidence type="ECO:0000256" key="5">
    <source>
        <dbReference type="ARBA" id="ARBA00023069"/>
    </source>
</evidence>
<dbReference type="Pfam" id="PF10234">
    <property type="entry name" value="Cluap1"/>
    <property type="match status" value="1"/>
</dbReference>
<dbReference type="Pfam" id="PF00583">
    <property type="entry name" value="Acetyltransf_1"/>
    <property type="match status" value="1"/>
</dbReference>
<comment type="subcellular location">
    <subcellularLocation>
        <location evidence="1">Cell projection</location>
        <location evidence="1">Cilium</location>
    </subcellularLocation>
</comment>
<keyword evidence="5" id="KW-0969">Cilium</keyword>